<evidence type="ECO:0000313" key="3">
    <source>
        <dbReference type="Proteomes" id="UP000570474"/>
    </source>
</evidence>
<sequence length="1475" mass="161800">MFKNIPNPVPALSLWLLALLLLCLQPGYAAVTDSSYLSPMADTAQKADVVDYVEGVFKNIKDKGRYVNALSAEEMGSLPVGLVREINGKIYVIAIDSARMTPSGAYFNAYFRFTFPGTNSELIFGAKNVAFTPGGIAASGSTKLVLLKQKDIPINDHLDLIFPGDGTNYVEWDCNGFRAANLSGIFEFDKGWLQPEDKASDKLRAAMQVNVHDLNNIMASVDIPAFHINGLKDFSFKVKNATVDMSDIANPAGLNVTGDMLTDPGNPLLWRGFYLQELEVGLPQQLATQKGRPKVSVTNFILDDQGVSGAITAENILPLGDASAGGWPLSVDKIGLSFSKNKLNGGELAGLLQVDFLGKDPLGYDASVSMRGGDTYYSFALRTTEDKKYPFFAGEITLNKNSRIQITKTEKDFVPMAVLNGKVSLKQRLLNINNISFQELTLSTQRPYVHSGTFDITNTDTSTSKVGGFPIGFDDIHIGISEGKIGIGATVRLNFMNSSDKGFSGKTSFVVTAAQEEETQSVTVDGSVIQKTRTRWKLDKVAVNDIELTVKVMAFSMHGILTIFDDHPVYGNGFRGMLDFSIPGPIPKAKANAYFGSKDDYRYWHVDAYIGVTIPIGMLQITGLMGGMSYHMERPSNFDPYESRNAVDQKGGLKDVSEIFPYVPTRDAGLGFIGGVSLAFVQEMVVNANVALEVQFGTDGGFRYAQFDGAGYVVHQALKAKSKDEAKEDASAPVWVKFKMRYDNVNSTYDASFKTYINIAGVLRGINENGLVGEAAFHMAPNEWWFYIGRPSQMFGLNILGLAEIKTYFMMGSKVEDMPPVPQEVSEVFDNVNTNFMAMENTMSKGGGFGFGAHFRAGFSFDFGVYGEFALGAGTDILLRNYGEARCKGSNSIIGFNGWYASGQAYVFVKGDVGIRVKVFGKKRGFSIAKLSAAVLLQAKLPNPSWFRGMVGVKYAVLGGLIKGTANIKIELGSQCELVGAKELNVVVISDIKPGDQNNDVSVFATPQVAFNMAVGKPFSMMNEFDEVATYRIQLDELKLMKEQTEIRGTTELAADGSSASLTLRDILPPKSTLTASAKVHIDRQNGGSWEALKNGNNIDYETKAATFTTGEAPDYIPWENVAYAYPVKRQYNLLTREYGKGYIKLKRGQPYLFAEVDNSGKKWKVNAAMATAQGQSTAVPVSYTENTAEIGFDIPANLSRETIYSFNINRASLDGEAAANNVVTKNTTTISEEGDTTTFSQKMLKGNASSAVTKEVISYNFRTSRYGTFAEKMNAMTDPRDLFDVATNYISVIGQRFDAEETFDKFELEGDGAFSTKPLVTLRAGTNNGWLQNQLMPLLYNNYPFHPSISITRDLNVTGGIPPLEAVRLYNNDIAGYKLEDGNINDGYAPSKAGRCRFMYYVSFVANDDYHELLNKANRYYISGGQPTPAISRLMTSLFPDLQGNQFYPVELQYRLPGKNNITSTITRSIYYKL</sequence>
<evidence type="ECO:0000313" key="2">
    <source>
        <dbReference type="EMBL" id="NLR67438.1"/>
    </source>
</evidence>
<name>A0A847S2X1_9BACT</name>
<gene>
    <name evidence="2" type="ORF">HGH92_24250</name>
</gene>
<feature type="signal peptide" evidence="1">
    <location>
        <begin position="1"/>
        <end position="29"/>
    </location>
</feature>
<organism evidence="2 3">
    <name type="scientific">Chitinophaga varians</name>
    <dbReference type="NCBI Taxonomy" id="2202339"/>
    <lineage>
        <taxon>Bacteria</taxon>
        <taxon>Pseudomonadati</taxon>
        <taxon>Bacteroidota</taxon>
        <taxon>Chitinophagia</taxon>
        <taxon>Chitinophagales</taxon>
        <taxon>Chitinophagaceae</taxon>
        <taxon>Chitinophaga</taxon>
    </lineage>
</organism>
<proteinExistence type="predicted"/>
<dbReference type="Proteomes" id="UP000570474">
    <property type="component" value="Unassembled WGS sequence"/>
</dbReference>
<dbReference type="RefSeq" id="WP_168873400.1">
    <property type="nucleotide sequence ID" value="NZ_JABAIA010000003.1"/>
</dbReference>
<keyword evidence="3" id="KW-1185">Reference proteome</keyword>
<evidence type="ECO:0000256" key="1">
    <source>
        <dbReference type="SAM" id="SignalP"/>
    </source>
</evidence>
<feature type="chain" id="PRO_5032599793" evidence="1">
    <location>
        <begin position="30"/>
        <end position="1475"/>
    </location>
</feature>
<reference evidence="2 3" key="1">
    <citation type="submission" date="2020-04" db="EMBL/GenBank/DDBJ databases">
        <authorList>
            <person name="Yin C."/>
        </authorList>
    </citation>
    <scope>NUCLEOTIDE SEQUENCE [LARGE SCALE GENOMIC DNA]</scope>
    <source>
        <strain evidence="2 3">Ae27</strain>
    </source>
</reference>
<accession>A0A847S2X1</accession>
<comment type="caution">
    <text evidence="2">The sequence shown here is derived from an EMBL/GenBank/DDBJ whole genome shotgun (WGS) entry which is preliminary data.</text>
</comment>
<keyword evidence="1" id="KW-0732">Signal</keyword>
<dbReference type="EMBL" id="JABAIA010000003">
    <property type="protein sequence ID" value="NLR67438.1"/>
    <property type="molecule type" value="Genomic_DNA"/>
</dbReference>
<protein>
    <submittedName>
        <fullName evidence="2">Uncharacterized protein</fullName>
    </submittedName>
</protein>